<evidence type="ECO:0000313" key="1">
    <source>
        <dbReference type="EMBL" id="MDF0753039.1"/>
    </source>
</evidence>
<gene>
    <name evidence="1" type="ORF">NLU14_22690</name>
</gene>
<keyword evidence="2" id="KW-1185">Reference proteome</keyword>
<evidence type="ECO:0000313" key="2">
    <source>
        <dbReference type="Proteomes" id="UP001143391"/>
    </source>
</evidence>
<feature type="non-terminal residue" evidence="1">
    <location>
        <position position="81"/>
    </location>
</feature>
<dbReference type="Proteomes" id="UP001143391">
    <property type="component" value="Unassembled WGS sequence"/>
</dbReference>
<dbReference type="RefSeq" id="WP_275710861.1">
    <property type="nucleotide sequence ID" value="NZ_JANCMW010000358.1"/>
</dbReference>
<sequence>AGIHLLFVSHTPSLVRETVQTIEQAVQSGELPIETLDRAVDKVLYYKAKYASAAGAPPLSVVGSEAHPKEVAAIGDASICV</sequence>
<accession>A0ABT5YH99</accession>
<reference evidence="1" key="1">
    <citation type="submission" date="2022-07" db="EMBL/GenBank/DDBJ databases">
        <title>Marinobacter iranensis a new bacterium isolate from a hipersaline lake in Iran.</title>
        <authorList>
            <person name="Mohammad A.M.A."/>
            <person name="Cristina S.-P."/>
            <person name="Antonio V."/>
        </authorList>
    </citation>
    <scope>NUCLEOTIDE SEQUENCE</scope>
    <source>
        <strain evidence="1">71-i</strain>
    </source>
</reference>
<proteinExistence type="predicted"/>
<dbReference type="InterPro" id="IPR036962">
    <property type="entry name" value="Glyco_hydro_3_N_sf"/>
</dbReference>
<comment type="caution">
    <text evidence="1">The sequence shown here is derived from an EMBL/GenBank/DDBJ whole genome shotgun (WGS) entry which is preliminary data.</text>
</comment>
<organism evidence="1 2">
    <name type="scientific">Marinobacter iranensis</name>
    <dbReference type="NCBI Taxonomy" id="2962607"/>
    <lineage>
        <taxon>Bacteria</taxon>
        <taxon>Pseudomonadati</taxon>
        <taxon>Pseudomonadota</taxon>
        <taxon>Gammaproteobacteria</taxon>
        <taxon>Pseudomonadales</taxon>
        <taxon>Marinobacteraceae</taxon>
        <taxon>Marinobacter</taxon>
    </lineage>
</organism>
<dbReference type="Gene3D" id="3.20.20.300">
    <property type="entry name" value="Glycoside hydrolase, family 3, N-terminal domain"/>
    <property type="match status" value="1"/>
</dbReference>
<dbReference type="EMBL" id="JANCMW010000358">
    <property type="protein sequence ID" value="MDF0753039.1"/>
    <property type="molecule type" value="Genomic_DNA"/>
</dbReference>
<feature type="non-terminal residue" evidence="1">
    <location>
        <position position="1"/>
    </location>
</feature>
<name>A0ABT5YH99_9GAMM</name>
<protein>
    <submittedName>
        <fullName evidence="1">Uncharacterized protein</fullName>
    </submittedName>
</protein>